<name>A0A1H8IAN7_9SPHN</name>
<proteinExistence type="predicted"/>
<dbReference type="AlphaFoldDB" id="A0A1H8IAN7"/>
<dbReference type="EMBL" id="FOCF01000009">
    <property type="protein sequence ID" value="SEN65106.1"/>
    <property type="molecule type" value="Genomic_DNA"/>
</dbReference>
<accession>A0A1H8IAN7</accession>
<dbReference type="Proteomes" id="UP000199206">
    <property type="component" value="Unassembled WGS sequence"/>
</dbReference>
<organism evidence="1 2">
    <name type="scientific">Sphingomonas gellani</name>
    <dbReference type="NCBI Taxonomy" id="1166340"/>
    <lineage>
        <taxon>Bacteria</taxon>
        <taxon>Pseudomonadati</taxon>
        <taxon>Pseudomonadota</taxon>
        <taxon>Alphaproteobacteria</taxon>
        <taxon>Sphingomonadales</taxon>
        <taxon>Sphingomonadaceae</taxon>
        <taxon>Sphingomonas</taxon>
    </lineage>
</organism>
<evidence type="ECO:0000313" key="1">
    <source>
        <dbReference type="EMBL" id="SEN65106.1"/>
    </source>
</evidence>
<dbReference type="RefSeq" id="WP_139198121.1">
    <property type="nucleotide sequence ID" value="NZ_FOCF01000009.1"/>
</dbReference>
<evidence type="ECO:0000313" key="2">
    <source>
        <dbReference type="Proteomes" id="UP000199206"/>
    </source>
</evidence>
<reference evidence="2" key="1">
    <citation type="submission" date="2016-10" db="EMBL/GenBank/DDBJ databases">
        <authorList>
            <person name="Varghese N."/>
            <person name="Submissions S."/>
        </authorList>
    </citation>
    <scope>NUCLEOTIDE SEQUENCE [LARGE SCALE GENOMIC DNA]</scope>
    <source>
        <strain evidence="2">S6-262</strain>
    </source>
</reference>
<gene>
    <name evidence="1" type="ORF">SAMN05192583_3257</name>
</gene>
<protein>
    <submittedName>
        <fullName evidence="1">Uncharacterized protein</fullName>
    </submittedName>
</protein>
<sequence length="196" mass="20274">MQVAGLVVPTPGVAASVEWLEIQAAVTRGAASVPPPFATATTDAQGRFRMVVDDATPWNAVSFSVRHAGTDIPVRNLGSTRQRTGIGITLQLLPPQDGRIAIADLAGLHAQEAEVVARLNRLPQGGLAFFTDPVRALGAAGVDLAPQAVAEFRIEFPHTPTSTALAFAAVLATPAQGSNGVRVRLSGLFQQGGGKP</sequence>
<dbReference type="STRING" id="1166340.SAMN05192583_3257"/>
<keyword evidence="2" id="KW-1185">Reference proteome</keyword>